<dbReference type="PANTHER" id="PTHR42723">
    <property type="entry name" value="CHLOROPHYLL SYNTHASE"/>
    <property type="match status" value="1"/>
</dbReference>
<dbReference type="GO" id="GO:0016020">
    <property type="term" value="C:membrane"/>
    <property type="evidence" value="ECO:0007669"/>
    <property type="project" value="UniProtKB-SubCell"/>
</dbReference>
<dbReference type="InterPro" id="IPR050475">
    <property type="entry name" value="Prenyltransferase_related"/>
</dbReference>
<evidence type="ECO:0000256" key="1">
    <source>
        <dbReference type="ARBA" id="ARBA00004141"/>
    </source>
</evidence>
<dbReference type="EMBL" id="FPIZ01000005">
    <property type="protein sequence ID" value="SFW47720.1"/>
    <property type="molecule type" value="Genomic_DNA"/>
</dbReference>
<evidence type="ECO:0000256" key="4">
    <source>
        <dbReference type="ARBA" id="ARBA00022989"/>
    </source>
</evidence>
<dbReference type="Gene3D" id="1.10.357.140">
    <property type="entry name" value="UbiA prenyltransferase"/>
    <property type="match status" value="1"/>
</dbReference>
<evidence type="ECO:0000313" key="8">
    <source>
        <dbReference type="Proteomes" id="UP000183788"/>
    </source>
</evidence>
<evidence type="ECO:0000313" key="7">
    <source>
        <dbReference type="EMBL" id="SFW47720.1"/>
    </source>
</evidence>
<dbReference type="STRING" id="1004.SAMN05661012_02035"/>
<feature type="transmembrane region" description="Helical" evidence="6">
    <location>
        <begin position="36"/>
        <end position="56"/>
    </location>
</feature>
<feature type="transmembrane region" description="Helical" evidence="6">
    <location>
        <begin position="68"/>
        <end position="87"/>
    </location>
</feature>
<dbReference type="AlphaFoldDB" id="A0A1K1PIV0"/>
<evidence type="ECO:0000256" key="6">
    <source>
        <dbReference type="SAM" id="Phobius"/>
    </source>
</evidence>
<dbReference type="Pfam" id="PF01040">
    <property type="entry name" value="UbiA"/>
    <property type="match status" value="1"/>
</dbReference>
<feature type="transmembrane region" description="Helical" evidence="6">
    <location>
        <begin position="133"/>
        <end position="151"/>
    </location>
</feature>
<feature type="transmembrane region" description="Helical" evidence="6">
    <location>
        <begin position="187"/>
        <end position="205"/>
    </location>
</feature>
<evidence type="ECO:0000256" key="5">
    <source>
        <dbReference type="ARBA" id="ARBA00023136"/>
    </source>
</evidence>
<keyword evidence="3 6" id="KW-0812">Transmembrane</keyword>
<dbReference type="NCBIfam" id="NF035940">
    <property type="entry name" value="prenyl_rel_EboC"/>
    <property type="match status" value="1"/>
</dbReference>
<protein>
    <submittedName>
        <fullName evidence="7">4-hydroxybenzoate polyprenyltransferase</fullName>
    </submittedName>
</protein>
<keyword evidence="4 6" id="KW-1133">Transmembrane helix</keyword>
<keyword evidence="7" id="KW-0808">Transferase</keyword>
<comment type="subcellular location">
    <subcellularLocation>
        <location evidence="1">Membrane</location>
        <topology evidence="1">Multi-pass membrane protein</topology>
    </subcellularLocation>
</comment>
<name>A0A1K1PIV0_9BACT</name>
<organism evidence="7 8">
    <name type="scientific">Chitinophaga sancti</name>
    <dbReference type="NCBI Taxonomy" id="1004"/>
    <lineage>
        <taxon>Bacteria</taxon>
        <taxon>Pseudomonadati</taxon>
        <taxon>Bacteroidota</taxon>
        <taxon>Chitinophagia</taxon>
        <taxon>Chitinophagales</taxon>
        <taxon>Chitinophagaceae</taxon>
        <taxon>Chitinophaga</taxon>
    </lineage>
</organism>
<feature type="transmembrane region" description="Helical" evidence="6">
    <location>
        <begin position="243"/>
        <end position="262"/>
    </location>
</feature>
<keyword evidence="5 6" id="KW-0472">Membrane</keyword>
<dbReference type="Proteomes" id="UP000183788">
    <property type="component" value="Unassembled WGS sequence"/>
</dbReference>
<evidence type="ECO:0000256" key="2">
    <source>
        <dbReference type="ARBA" id="ARBA00022475"/>
    </source>
</evidence>
<sequence length="319" mass="34405">MDQLQFVFRHSSLRKPVYPVNYIISKLLGYLRLMRPANIVTAVADVLAGMAISGFLGSEVVNYLDHLLPLLCLCLATVGLYGGGVVFNDVMDAKLDKVERPERPIPSGIISLAQAIVLGSYLLLVGILAAFTVGRITGFIALGITVSALVYNKWGKHQAWGPVNMGLCRGLNLLLGISIVLPALQTYWWMGIIPVIYIAAVTYISRGEVHGGTPATMRVAAVCYAVVYGTMFALAYYNEHLLLASPFIILFIILINRPLWTAMKEPTGPNIGKAVKGGIIALVAMNAAWVAAFSTLPHALLVLILLPISLLMAKAFAVT</sequence>
<reference evidence="7 8" key="1">
    <citation type="submission" date="2016-11" db="EMBL/GenBank/DDBJ databases">
        <authorList>
            <person name="Jaros S."/>
            <person name="Januszkiewicz K."/>
            <person name="Wedrychowicz H."/>
        </authorList>
    </citation>
    <scope>NUCLEOTIDE SEQUENCE [LARGE SCALE GENOMIC DNA]</scope>
    <source>
        <strain evidence="7 8">DSM 784</strain>
    </source>
</reference>
<dbReference type="PANTHER" id="PTHR42723:SF1">
    <property type="entry name" value="CHLOROPHYLL SYNTHASE, CHLOROPLASTIC"/>
    <property type="match status" value="1"/>
</dbReference>
<dbReference type="InterPro" id="IPR044878">
    <property type="entry name" value="UbiA_sf"/>
</dbReference>
<accession>A0A1K1PIV0</accession>
<dbReference type="GO" id="GO:0016765">
    <property type="term" value="F:transferase activity, transferring alkyl or aryl (other than methyl) groups"/>
    <property type="evidence" value="ECO:0007669"/>
    <property type="project" value="InterPro"/>
</dbReference>
<gene>
    <name evidence="7" type="ORF">SAMN05661012_02035</name>
</gene>
<feature type="transmembrane region" description="Helical" evidence="6">
    <location>
        <begin position="217"/>
        <end position="237"/>
    </location>
</feature>
<dbReference type="InterPro" id="IPR000537">
    <property type="entry name" value="UbiA_prenyltransferase"/>
</dbReference>
<dbReference type="CDD" id="cd13964">
    <property type="entry name" value="PT_UbiA_1"/>
    <property type="match status" value="1"/>
</dbReference>
<proteinExistence type="predicted"/>
<feature type="transmembrane region" description="Helical" evidence="6">
    <location>
        <begin position="108"/>
        <end position="127"/>
    </location>
</feature>
<evidence type="ECO:0000256" key="3">
    <source>
        <dbReference type="ARBA" id="ARBA00022692"/>
    </source>
</evidence>
<keyword evidence="2" id="KW-1003">Cell membrane</keyword>
<feature type="transmembrane region" description="Helical" evidence="6">
    <location>
        <begin position="298"/>
        <end position="317"/>
    </location>
</feature>